<dbReference type="SMART" id="SM00020">
    <property type="entry name" value="Tryp_SPc"/>
    <property type="match status" value="1"/>
</dbReference>
<sequence>MNPLLTVLFLFSPSFASGVLIQSCPTQDISPCKCSKSDLGQVTVDCSRASSGAEISSVLTNASWRYPILWQFLLEDNPGVVELPEGSPRGPVFQVIRILRTGVKRISPSAVLPSKLHLEQFMTLQSRLEEFPFQILQEFQRLKQLYLFTNLLTTIPAFESDSLETIILYSNKIASIEFDGRKTPKLRELAIKSDSLENLSLFSNMIKSVDIDKWTTPKLRELRLGNNLLASVPAFNSDSLEILKLNNNNITSFEANGWTTPNLREFNIQSNPLLKFPSAVIKNLKKLETFWCSGCNLGPTLSSGLLAFQSKTLQSVVLTSNGIFRLEPGAITGEWPWQAAIYDVNKQDVICGGALVLEQWVLTAAHCVTVQGAENPLNRTDLLIYLGKHHRAVVKDDEYVQIRQVSRIIVHRDFSVQNYDSDIALLELAKPFVLTARVQLVCLPTQLYISEENLQEGIHGWVAGWGYDESDLPAAVLTEVQLPVASVRSCLHDIAHLTGNFTAIRTITSNMFCAGLARNTSLQDYRTVCPGDSGSPMVFLSNVSLDSHWTVEGIVSHFFQKEPCSLRRPGQYGVFTKINGFTRWINDVLEDY</sequence>
<dbReference type="InterPro" id="IPR009003">
    <property type="entry name" value="Peptidase_S1_PA"/>
</dbReference>
<dbReference type="Gene3D" id="2.40.10.10">
    <property type="entry name" value="Trypsin-like serine proteases"/>
    <property type="match status" value="2"/>
</dbReference>
<dbReference type="Proteomes" id="UP000677054">
    <property type="component" value="Unassembled WGS sequence"/>
</dbReference>
<dbReference type="PROSITE" id="PS00134">
    <property type="entry name" value="TRYPSIN_HIS"/>
    <property type="match status" value="1"/>
</dbReference>
<dbReference type="FunFam" id="2.40.10.10:FF:000068">
    <property type="entry name" value="transmembrane protease serine 2"/>
    <property type="match status" value="1"/>
</dbReference>
<keyword evidence="1" id="KW-1015">Disulfide bond</keyword>
<feature type="domain" description="Peptidase S1" evidence="5">
    <location>
        <begin position="319"/>
        <end position="590"/>
    </location>
</feature>
<organism evidence="6">
    <name type="scientific">Darwinula stevensoni</name>
    <dbReference type="NCBI Taxonomy" id="69355"/>
    <lineage>
        <taxon>Eukaryota</taxon>
        <taxon>Metazoa</taxon>
        <taxon>Ecdysozoa</taxon>
        <taxon>Arthropoda</taxon>
        <taxon>Crustacea</taxon>
        <taxon>Oligostraca</taxon>
        <taxon>Ostracoda</taxon>
        <taxon>Podocopa</taxon>
        <taxon>Podocopida</taxon>
        <taxon>Darwinulocopina</taxon>
        <taxon>Darwinuloidea</taxon>
        <taxon>Darwinulidae</taxon>
        <taxon>Darwinula</taxon>
    </lineage>
</organism>
<keyword evidence="4" id="KW-0732">Signal</keyword>
<dbReference type="PROSITE" id="PS50240">
    <property type="entry name" value="TRYPSIN_DOM"/>
    <property type="match status" value="1"/>
</dbReference>
<dbReference type="OrthoDB" id="10061449at2759"/>
<name>A0A7R9FRT0_9CRUS</name>
<keyword evidence="7" id="KW-1185">Reference proteome</keyword>
<dbReference type="PRINTS" id="PR00722">
    <property type="entry name" value="CHYMOTRYPSIN"/>
</dbReference>
<dbReference type="InterPro" id="IPR043504">
    <property type="entry name" value="Peptidase_S1_PA_chymotrypsin"/>
</dbReference>
<comment type="similarity">
    <text evidence="2">Belongs to the peptidase S1 family. CLIP subfamily.</text>
</comment>
<dbReference type="Gene3D" id="3.80.10.10">
    <property type="entry name" value="Ribonuclease Inhibitor"/>
    <property type="match status" value="1"/>
</dbReference>
<dbReference type="SUPFAM" id="SSF52058">
    <property type="entry name" value="L domain-like"/>
    <property type="match status" value="1"/>
</dbReference>
<dbReference type="SUPFAM" id="SSF50494">
    <property type="entry name" value="Trypsin-like serine proteases"/>
    <property type="match status" value="1"/>
</dbReference>
<proteinExistence type="inferred from homology"/>
<gene>
    <name evidence="6" type="ORF">DSTB1V02_LOCUS12262</name>
</gene>
<dbReference type="InterPro" id="IPR032675">
    <property type="entry name" value="LRR_dom_sf"/>
</dbReference>
<keyword evidence="3" id="KW-0645">Protease</keyword>
<dbReference type="InterPro" id="IPR018114">
    <property type="entry name" value="TRYPSIN_HIS"/>
</dbReference>
<accession>A0A7R9FRT0</accession>
<evidence type="ECO:0000256" key="4">
    <source>
        <dbReference type="SAM" id="SignalP"/>
    </source>
</evidence>
<feature type="chain" id="PRO_5036210538" description="Peptidase S1 domain-containing protein" evidence="4">
    <location>
        <begin position="19"/>
        <end position="592"/>
    </location>
</feature>
<reference evidence="6" key="1">
    <citation type="submission" date="2020-11" db="EMBL/GenBank/DDBJ databases">
        <authorList>
            <person name="Tran Van P."/>
        </authorList>
    </citation>
    <scope>NUCLEOTIDE SEQUENCE</scope>
</reference>
<keyword evidence="3" id="KW-0720">Serine protease</keyword>
<dbReference type="EMBL" id="CAJPEV010004508">
    <property type="protein sequence ID" value="CAG0901894.1"/>
    <property type="molecule type" value="Genomic_DNA"/>
</dbReference>
<dbReference type="AlphaFoldDB" id="A0A7R9FRT0"/>
<dbReference type="PROSITE" id="PS00135">
    <property type="entry name" value="TRYPSIN_SER"/>
    <property type="match status" value="1"/>
</dbReference>
<dbReference type="InterPro" id="IPR001314">
    <property type="entry name" value="Peptidase_S1A"/>
</dbReference>
<evidence type="ECO:0000313" key="7">
    <source>
        <dbReference type="Proteomes" id="UP000677054"/>
    </source>
</evidence>
<dbReference type="InterPro" id="IPR051487">
    <property type="entry name" value="Ser/Thr_Proteases_Immune/Dev"/>
</dbReference>
<dbReference type="InterPro" id="IPR001254">
    <property type="entry name" value="Trypsin_dom"/>
</dbReference>
<dbReference type="GO" id="GO:0004252">
    <property type="term" value="F:serine-type endopeptidase activity"/>
    <property type="evidence" value="ECO:0007669"/>
    <property type="project" value="InterPro"/>
</dbReference>
<dbReference type="InterPro" id="IPR033116">
    <property type="entry name" value="TRYPSIN_SER"/>
</dbReference>
<evidence type="ECO:0000256" key="2">
    <source>
        <dbReference type="ARBA" id="ARBA00024195"/>
    </source>
</evidence>
<evidence type="ECO:0000256" key="3">
    <source>
        <dbReference type="RuleBase" id="RU363034"/>
    </source>
</evidence>
<dbReference type="PANTHER" id="PTHR24256">
    <property type="entry name" value="TRYPTASE-RELATED"/>
    <property type="match status" value="1"/>
</dbReference>
<evidence type="ECO:0000256" key="1">
    <source>
        <dbReference type="ARBA" id="ARBA00023157"/>
    </source>
</evidence>
<dbReference type="Pfam" id="PF00089">
    <property type="entry name" value="Trypsin"/>
    <property type="match status" value="1"/>
</dbReference>
<evidence type="ECO:0000259" key="5">
    <source>
        <dbReference type="PROSITE" id="PS50240"/>
    </source>
</evidence>
<protein>
    <recommendedName>
        <fullName evidence="5">Peptidase S1 domain-containing protein</fullName>
    </recommendedName>
</protein>
<dbReference type="GO" id="GO:0006508">
    <property type="term" value="P:proteolysis"/>
    <property type="evidence" value="ECO:0007669"/>
    <property type="project" value="UniProtKB-KW"/>
</dbReference>
<feature type="signal peptide" evidence="4">
    <location>
        <begin position="1"/>
        <end position="18"/>
    </location>
</feature>
<evidence type="ECO:0000313" key="6">
    <source>
        <dbReference type="EMBL" id="CAD7252504.1"/>
    </source>
</evidence>
<dbReference type="CDD" id="cd00190">
    <property type="entry name" value="Tryp_SPc"/>
    <property type="match status" value="1"/>
</dbReference>
<dbReference type="EMBL" id="LR904025">
    <property type="protein sequence ID" value="CAD7252504.1"/>
    <property type="molecule type" value="Genomic_DNA"/>
</dbReference>
<keyword evidence="3" id="KW-0378">Hydrolase</keyword>